<keyword evidence="4" id="KW-1185">Reference proteome</keyword>
<dbReference type="GO" id="GO:0004674">
    <property type="term" value="F:protein serine/threonine kinase activity"/>
    <property type="evidence" value="ECO:0007669"/>
    <property type="project" value="UniProtKB-KW"/>
</dbReference>
<keyword evidence="1" id="KW-0808">Transferase</keyword>
<dbReference type="Proteomes" id="UP000535543">
    <property type="component" value="Unassembled WGS sequence"/>
</dbReference>
<reference evidence="3 4" key="1">
    <citation type="submission" date="2019-05" db="EMBL/GenBank/DDBJ databases">
        <authorList>
            <person name="Lee S.D."/>
        </authorList>
    </citation>
    <scope>NUCLEOTIDE SEQUENCE [LARGE SCALE GENOMIC DNA]</scope>
    <source>
        <strain evidence="3 4">YC2-7</strain>
    </source>
</reference>
<reference evidence="3 4" key="2">
    <citation type="submission" date="2020-06" db="EMBL/GenBank/DDBJ databases">
        <title>Antribacter stalactiti gen. nov., sp. nov., a new member of the family Nacardiaceae isolated from a cave.</title>
        <authorList>
            <person name="Kim I.S."/>
        </authorList>
    </citation>
    <scope>NUCLEOTIDE SEQUENCE [LARGE SCALE GENOMIC DNA]</scope>
    <source>
        <strain evidence="3 4">YC2-7</strain>
    </source>
</reference>
<dbReference type="CDD" id="cd16936">
    <property type="entry name" value="HATPase_RsbW-like"/>
    <property type="match status" value="1"/>
</dbReference>
<dbReference type="PANTHER" id="PTHR35526">
    <property type="entry name" value="ANTI-SIGMA-F FACTOR RSBW-RELATED"/>
    <property type="match status" value="1"/>
</dbReference>
<keyword evidence="3" id="KW-0547">Nucleotide-binding</keyword>
<keyword evidence="3" id="KW-0067">ATP-binding</keyword>
<sequence>MTETDTRIRCRYLSLQGADSLLLSATATAVNAANARSLLTEWAHRHDVPSELIADVVYAAYEAIANVVEHAYSGGAGSFTLRADDTPHQLCVTISDTGSWTPPSPTPGWRGRGIPLIRALADSVHIGSDDAGTTVELYWQK</sequence>
<dbReference type="GO" id="GO:0005524">
    <property type="term" value="F:ATP binding"/>
    <property type="evidence" value="ECO:0007669"/>
    <property type="project" value="UniProtKB-KW"/>
</dbReference>
<accession>A0A848KB83</accession>
<proteinExistence type="predicted"/>
<evidence type="ECO:0000313" key="4">
    <source>
        <dbReference type="Proteomes" id="UP000535543"/>
    </source>
</evidence>
<keyword evidence="1" id="KW-0418">Kinase</keyword>
<organism evidence="3 4">
    <name type="scientific">Antrihabitans stalactiti</name>
    <dbReference type="NCBI Taxonomy" id="2584121"/>
    <lineage>
        <taxon>Bacteria</taxon>
        <taxon>Bacillati</taxon>
        <taxon>Actinomycetota</taxon>
        <taxon>Actinomycetes</taxon>
        <taxon>Mycobacteriales</taxon>
        <taxon>Nocardiaceae</taxon>
        <taxon>Antrihabitans</taxon>
    </lineage>
</organism>
<dbReference type="Pfam" id="PF13581">
    <property type="entry name" value="HATPase_c_2"/>
    <property type="match status" value="1"/>
</dbReference>
<dbReference type="SUPFAM" id="SSF55874">
    <property type="entry name" value="ATPase domain of HSP90 chaperone/DNA topoisomerase II/histidine kinase"/>
    <property type="match status" value="1"/>
</dbReference>
<protein>
    <submittedName>
        <fullName evidence="3">ATP-binding protein</fullName>
    </submittedName>
</protein>
<evidence type="ECO:0000313" key="3">
    <source>
        <dbReference type="EMBL" id="NMN93962.1"/>
    </source>
</evidence>
<dbReference type="RefSeq" id="WP_169584644.1">
    <property type="nucleotide sequence ID" value="NZ_VCQU01000001.1"/>
</dbReference>
<dbReference type="EMBL" id="VCQU01000001">
    <property type="protein sequence ID" value="NMN93962.1"/>
    <property type="molecule type" value="Genomic_DNA"/>
</dbReference>
<dbReference type="InterPro" id="IPR036890">
    <property type="entry name" value="HATPase_C_sf"/>
</dbReference>
<dbReference type="InterPro" id="IPR003594">
    <property type="entry name" value="HATPase_dom"/>
</dbReference>
<evidence type="ECO:0000256" key="1">
    <source>
        <dbReference type="ARBA" id="ARBA00022527"/>
    </source>
</evidence>
<dbReference type="Gene3D" id="3.30.565.10">
    <property type="entry name" value="Histidine kinase-like ATPase, C-terminal domain"/>
    <property type="match status" value="1"/>
</dbReference>
<dbReference type="InterPro" id="IPR050267">
    <property type="entry name" value="Anti-sigma-factor_SerPK"/>
</dbReference>
<feature type="domain" description="Histidine kinase/HSP90-like ATPase" evidence="2">
    <location>
        <begin position="26"/>
        <end position="139"/>
    </location>
</feature>
<comment type="caution">
    <text evidence="3">The sequence shown here is derived from an EMBL/GenBank/DDBJ whole genome shotgun (WGS) entry which is preliminary data.</text>
</comment>
<gene>
    <name evidence="3" type="ORF">FGL95_02800</name>
</gene>
<dbReference type="PANTHER" id="PTHR35526:SF3">
    <property type="entry name" value="ANTI-SIGMA-F FACTOR RSBW"/>
    <property type="match status" value="1"/>
</dbReference>
<keyword evidence="1" id="KW-0723">Serine/threonine-protein kinase</keyword>
<dbReference type="AlphaFoldDB" id="A0A848KB83"/>
<name>A0A848KB83_9NOCA</name>
<evidence type="ECO:0000259" key="2">
    <source>
        <dbReference type="Pfam" id="PF13581"/>
    </source>
</evidence>